<dbReference type="Proteomes" id="UP000029120">
    <property type="component" value="Chromosome 5"/>
</dbReference>
<organism evidence="1 2">
    <name type="scientific">Arabis alpina</name>
    <name type="common">Alpine rock-cress</name>
    <dbReference type="NCBI Taxonomy" id="50452"/>
    <lineage>
        <taxon>Eukaryota</taxon>
        <taxon>Viridiplantae</taxon>
        <taxon>Streptophyta</taxon>
        <taxon>Embryophyta</taxon>
        <taxon>Tracheophyta</taxon>
        <taxon>Spermatophyta</taxon>
        <taxon>Magnoliopsida</taxon>
        <taxon>eudicotyledons</taxon>
        <taxon>Gunneridae</taxon>
        <taxon>Pentapetalae</taxon>
        <taxon>rosids</taxon>
        <taxon>malvids</taxon>
        <taxon>Brassicales</taxon>
        <taxon>Brassicaceae</taxon>
        <taxon>Arabideae</taxon>
        <taxon>Arabis</taxon>
    </lineage>
</organism>
<gene>
    <name evidence="1" type="ordered locus">AALP_Aa5g037500</name>
</gene>
<dbReference type="Gramene" id="KFK33621">
    <property type="protein sequence ID" value="KFK33621"/>
    <property type="gene ID" value="AALP_AA5G037500"/>
</dbReference>
<evidence type="ECO:0000313" key="1">
    <source>
        <dbReference type="EMBL" id="KFK33621.1"/>
    </source>
</evidence>
<reference evidence="2" key="1">
    <citation type="journal article" date="2015" name="Nat. Plants">
        <title>Genome expansion of Arabis alpina linked with retrotransposition and reduced symmetric DNA methylation.</title>
        <authorList>
            <person name="Willing E.M."/>
            <person name="Rawat V."/>
            <person name="Mandakova T."/>
            <person name="Maumus F."/>
            <person name="James G.V."/>
            <person name="Nordstroem K.J."/>
            <person name="Becker C."/>
            <person name="Warthmann N."/>
            <person name="Chica C."/>
            <person name="Szarzynska B."/>
            <person name="Zytnicki M."/>
            <person name="Albani M.C."/>
            <person name="Kiefer C."/>
            <person name="Bergonzi S."/>
            <person name="Castaings L."/>
            <person name="Mateos J.L."/>
            <person name="Berns M.C."/>
            <person name="Bujdoso N."/>
            <person name="Piofczyk T."/>
            <person name="de Lorenzo L."/>
            <person name="Barrero-Sicilia C."/>
            <person name="Mateos I."/>
            <person name="Piednoel M."/>
            <person name="Hagmann J."/>
            <person name="Chen-Min-Tao R."/>
            <person name="Iglesias-Fernandez R."/>
            <person name="Schuster S.C."/>
            <person name="Alonso-Blanco C."/>
            <person name="Roudier F."/>
            <person name="Carbonero P."/>
            <person name="Paz-Ares J."/>
            <person name="Davis S.J."/>
            <person name="Pecinka A."/>
            <person name="Quesneville H."/>
            <person name="Colot V."/>
            <person name="Lysak M.A."/>
            <person name="Weigel D."/>
            <person name="Coupland G."/>
            <person name="Schneeberger K."/>
        </authorList>
    </citation>
    <scope>NUCLEOTIDE SEQUENCE [LARGE SCALE GENOMIC DNA]</scope>
    <source>
        <strain evidence="2">cv. Pajares</strain>
    </source>
</reference>
<dbReference type="AlphaFoldDB" id="A0A087GUR9"/>
<proteinExistence type="predicted"/>
<protein>
    <submittedName>
        <fullName evidence="1">Uncharacterized protein</fullName>
    </submittedName>
</protein>
<evidence type="ECO:0000313" key="2">
    <source>
        <dbReference type="Proteomes" id="UP000029120"/>
    </source>
</evidence>
<accession>A0A087GUR9</accession>
<dbReference type="OrthoDB" id="185373at2759"/>
<keyword evidence="2" id="KW-1185">Reference proteome</keyword>
<sequence length="39" mass="4420">MGLYAAEHIMRLGHKDTATYILLSNLYAVNGRWVEVAEI</sequence>
<dbReference type="Pfam" id="PF20431">
    <property type="entry name" value="E_motif"/>
    <property type="match status" value="1"/>
</dbReference>
<name>A0A087GUR9_ARAAL</name>
<dbReference type="InterPro" id="IPR046848">
    <property type="entry name" value="E_motif"/>
</dbReference>
<dbReference type="EMBL" id="CM002873">
    <property type="protein sequence ID" value="KFK33621.1"/>
    <property type="molecule type" value="Genomic_DNA"/>
</dbReference>
<dbReference type="eggNOG" id="KOG4197">
    <property type="taxonomic scope" value="Eukaryota"/>
</dbReference>